<dbReference type="Gene3D" id="1.10.1220.10">
    <property type="entry name" value="Met repressor-like"/>
    <property type="match status" value="1"/>
</dbReference>
<dbReference type="InterPro" id="IPR005569">
    <property type="entry name" value="Arc_DNA-bd_dom"/>
</dbReference>
<dbReference type="GO" id="GO:0006355">
    <property type="term" value="P:regulation of DNA-templated transcription"/>
    <property type="evidence" value="ECO:0007669"/>
    <property type="project" value="InterPro"/>
</dbReference>
<evidence type="ECO:0000259" key="1">
    <source>
        <dbReference type="Pfam" id="PF03869"/>
    </source>
</evidence>
<dbReference type="InterPro" id="IPR010985">
    <property type="entry name" value="Ribbon_hlx_hlx"/>
</dbReference>
<dbReference type="InterPro" id="IPR013321">
    <property type="entry name" value="Arc_rbn_hlx_hlx"/>
</dbReference>
<dbReference type="Pfam" id="PF03869">
    <property type="entry name" value="Arc"/>
    <property type="match status" value="1"/>
</dbReference>
<accession>A0A370SWP8</accession>
<reference evidence="2 3" key="1">
    <citation type="submission" date="2018-07" db="EMBL/GenBank/DDBJ databases">
        <title>Genome sequencing of rice bacterial endophytes.</title>
        <authorList>
            <person name="Venturi V."/>
        </authorList>
    </citation>
    <scope>NUCLEOTIDE SEQUENCE [LARGE SCALE GENOMIC DNA]</scope>
    <source>
        <strain evidence="2 3">E2333</strain>
    </source>
</reference>
<dbReference type="RefSeq" id="WP_115146253.1">
    <property type="nucleotide sequence ID" value="NZ_QRAV01000002.1"/>
</dbReference>
<organism evidence="2 3">
    <name type="scientific">Pseudomonas jessenii</name>
    <dbReference type="NCBI Taxonomy" id="77298"/>
    <lineage>
        <taxon>Bacteria</taxon>
        <taxon>Pseudomonadati</taxon>
        <taxon>Pseudomonadota</taxon>
        <taxon>Gammaproteobacteria</taxon>
        <taxon>Pseudomonadales</taxon>
        <taxon>Pseudomonadaceae</taxon>
        <taxon>Pseudomonas</taxon>
    </lineage>
</organism>
<dbReference type="Proteomes" id="UP000255365">
    <property type="component" value="Unassembled WGS sequence"/>
</dbReference>
<evidence type="ECO:0000313" key="3">
    <source>
        <dbReference type="Proteomes" id="UP000255365"/>
    </source>
</evidence>
<proteinExistence type="predicted"/>
<sequence length="136" mass="15331">MSTTKSDSRTADKFVARLPDGLRAEIEAIANGSDRSMNAVFVQAVRQYTDGQKRQQLLLDALANAATSSMHIDDRVQMAANARRYEWLRDRQIIEDPDTDILVMAGDIYFTGAELDKTIDDAMRLARLEELHPCEQ</sequence>
<evidence type="ECO:0000313" key="2">
    <source>
        <dbReference type="EMBL" id="RDL24137.1"/>
    </source>
</evidence>
<name>A0A370SWP8_PSEJE</name>
<dbReference type="AlphaFoldDB" id="A0A370SWP8"/>
<gene>
    <name evidence="2" type="ORF">DEU51_102395</name>
</gene>
<dbReference type="EMBL" id="QRAV01000002">
    <property type="protein sequence ID" value="RDL24137.1"/>
    <property type="molecule type" value="Genomic_DNA"/>
</dbReference>
<dbReference type="GO" id="GO:0003677">
    <property type="term" value="F:DNA binding"/>
    <property type="evidence" value="ECO:0007669"/>
    <property type="project" value="InterPro"/>
</dbReference>
<protein>
    <submittedName>
        <fullName evidence="2">Arc-like DNA binding dprotein</fullName>
    </submittedName>
</protein>
<dbReference type="SUPFAM" id="SSF47598">
    <property type="entry name" value="Ribbon-helix-helix"/>
    <property type="match status" value="1"/>
</dbReference>
<feature type="domain" description="Arc-like DNA binding" evidence="1">
    <location>
        <begin position="8"/>
        <end position="47"/>
    </location>
</feature>
<comment type="caution">
    <text evidence="2">The sequence shown here is derived from an EMBL/GenBank/DDBJ whole genome shotgun (WGS) entry which is preliminary data.</text>
</comment>